<dbReference type="SUPFAM" id="SSF109854">
    <property type="entry name" value="DinB/YfiT-like putative metalloenzymes"/>
    <property type="match status" value="1"/>
</dbReference>
<protein>
    <submittedName>
        <fullName evidence="2">TIGR03086 family protein</fullName>
    </submittedName>
</protein>
<dbReference type="HOGENOM" id="CLU_051661_2_0_11"/>
<organism evidence="2 3">
    <name type="scientific">Saccharomonospora marina XMU15</name>
    <dbReference type="NCBI Taxonomy" id="882083"/>
    <lineage>
        <taxon>Bacteria</taxon>
        <taxon>Bacillati</taxon>
        <taxon>Actinomycetota</taxon>
        <taxon>Actinomycetes</taxon>
        <taxon>Pseudonocardiales</taxon>
        <taxon>Pseudonocardiaceae</taxon>
        <taxon>Saccharomonospora</taxon>
    </lineage>
</organism>
<evidence type="ECO:0000313" key="3">
    <source>
        <dbReference type="Proteomes" id="UP000004926"/>
    </source>
</evidence>
<accession>H5X210</accession>
<dbReference type="NCBIfam" id="TIGR03083">
    <property type="entry name" value="maleylpyruvate isomerase family mycothiol-dependent enzyme"/>
    <property type="match status" value="1"/>
</dbReference>
<dbReference type="InterPro" id="IPR017517">
    <property type="entry name" value="Maleyloyr_isom"/>
</dbReference>
<dbReference type="STRING" id="882083.SacmaDRAFT_4968"/>
<dbReference type="AlphaFoldDB" id="H5X210"/>
<gene>
    <name evidence="2" type="ORF">SacmaDRAFT_4968</name>
</gene>
<feature type="domain" description="Mycothiol-dependent maleylpyruvate isomerase metal-binding" evidence="1">
    <location>
        <begin position="12"/>
        <end position="133"/>
    </location>
</feature>
<dbReference type="NCBIfam" id="TIGR03086">
    <property type="entry name" value="TIGR03086 family metal-binding protein"/>
    <property type="match status" value="1"/>
</dbReference>
<dbReference type="eggNOG" id="ENOG5032B92">
    <property type="taxonomic scope" value="Bacteria"/>
</dbReference>
<dbReference type="Gene3D" id="1.20.120.450">
    <property type="entry name" value="dinb family like domain"/>
    <property type="match status" value="1"/>
</dbReference>
<keyword evidence="3" id="KW-1185">Reference proteome</keyword>
<proteinExistence type="predicted"/>
<sequence>MRMSELKEPISRAAREFAEIVRAVPADKLAAATPCEEYDVRGLCNHLLFWMPRLLAAAAKRPPEPLGEGERAAELVVGDWADLLAAEAVELAEALRDPAAWQGSTSIAGGDLPAAMVGRMALCELVVHGWDLATATGVPARYESGAAEAAEQVMREIGEQGRQLKAFGPEVPLGDDASVLDRVVALSGRDPAWRP</sequence>
<dbReference type="InterPro" id="IPR034660">
    <property type="entry name" value="DinB/YfiT-like"/>
</dbReference>
<name>H5X210_9PSEU</name>
<dbReference type="GO" id="GO:0046872">
    <property type="term" value="F:metal ion binding"/>
    <property type="evidence" value="ECO:0007669"/>
    <property type="project" value="InterPro"/>
</dbReference>
<dbReference type="InterPro" id="IPR024344">
    <property type="entry name" value="MDMPI_metal-binding"/>
</dbReference>
<dbReference type="Pfam" id="PF11716">
    <property type="entry name" value="MDMPI_N"/>
    <property type="match status" value="1"/>
</dbReference>
<evidence type="ECO:0000313" key="2">
    <source>
        <dbReference type="EMBL" id="EHR53139.1"/>
    </source>
</evidence>
<dbReference type="OrthoDB" id="5185819at2"/>
<dbReference type="EMBL" id="CM001439">
    <property type="protein sequence ID" value="EHR53139.1"/>
    <property type="molecule type" value="Genomic_DNA"/>
</dbReference>
<reference evidence="2 3" key="1">
    <citation type="journal article" date="2012" name="Stand. Genomic Sci.">
        <title>Genome sequence of the ocean sediment bacterium Saccharomonospora marina type strain (XMU15(T)).</title>
        <authorList>
            <person name="Klenk H.P."/>
            <person name="Lu M."/>
            <person name="Lucas S."/>
            <person name="Lapidus A."/>
            <person name="Copeland A."/>
            <person name="Pitluck S."/>
            <person name="Goodwin L.A."/>
            <person name="Han C."/>
            <person name="Tapia R."/>
            <person name="Brambilla E.M."/>
            <person name="Potter G."/>
            <person name="Land M."/>
            <person name="Ivanova N."/>
            <person name="Rohde M."/>
            <person name="Goker M."/>
            <person name="Detter J.C."/>
            <person name="Li W.J."/>
            <person name="Kyrpides N.C."/>
            <person name="Woyke T."/>
        </authorList>
    </citation>
    <scope>NUCLEOTIDE SEQUENCE [LARGE SCALE GENOMIC DNA]</scope>
    <source>
        <strain evidence="2 3">XMU15</strain>
    </source>
</reference>
<dbReference type="Proteomes" id="UP000004926">
    <property type="component" value="Chromosome"/>
</dbReference>
<evidence type="ECO:0000259" key="1">
    <source>
        <dbReference type="Pfam" id="PF11716"/>
    </source>
</evidence>
<dbReference type="InterPro" id="IPR017520">
    <property type="entry name" value="CHP03086"/>
</dbReference>